<gene>
    <name evidence="8" type="primary">RPB7</name>
    <name evidence="8" type="ORF">OHC33_010723</name>
</gene>
<dbReference type="Pfam" id="PF00575">
    <property type="entry name" value="S1"/>
    <property type="match status" value="1"/>
</dbReference>
<feature type="domain" description="RNA polymerase Rpb7-like N-terminal" evidence="7">
    <location>
        <begin position="9"/>
        <end position="63"/>
    </location>
</feature>
<comment type="similarity">
    <text evidence="2">Belongs to the eukaryotic RPB7/RPC8 RNA polymerase subunit family.</text>
</comment>
<dbReference type="GO" id="GO:0003697">
    <property type="term" value="F:single-stranded DNA binding"/>
    <property type="evidence" value="ECO:0007669"/>
    <property type="project" value="TreeGrafter"/>
</dbReference>
<dbReference type="InterPro" id="IPR045113">
    <property type="entry name" value="Rpb7-like"/>
</dbReference>
<evidence type="ECO:0000259" key="6">
    <source>
        <dbReference type="Pfam" id="PF00575"/>
    </source>
</evidence>
<dbReference type="GO" id="GO:0006367">
    <property type="term" value="P:transcription initiation at RNA polymerase II promoter"/>
    <property type="evidence" value="ECO:0007669"/>
    <property type="project" value="TreeGrafter"/>
</dbReference>
<protein>
    <recommendedName>
        <fullName evidence="5">DNA-directed RNA polymerase subunit</fullName>
    </recommendedName>
</protein>
<comment type="caution">
    <text evidence="8">The sequence shown here is derived from an EMBL/GenBank/DDBJ whole genome shotgun (WGS) entry which is preliminary data.</text>
</comment>
<proteinExistence type="inferred from homology"/>
<accession>A0AAN8I2A7</accession>
<comment type="subcellular location">
    <subcellularLocation>
        <location evidence="1 5">Nucleus</location>
    </subcellularLocation>
</comment>
<dbReference type="InterPro" id="IPR005576">
    <property type="entry name" value="Rpb7-like_N"/>
</dbReference>
<evidence type="ECO:0000313" key="9">
    <source>
        <dbReference type="Proteomes" id="UP001316803"/>
    </source>
</evidence>
<organism evidence="8 9">
    <name type="scientific">Knufia fluminis</name>
    <dbReference type="NCBI Taxonomy" id="191047"/>
    <lineage>
        <taxon>Eukaryota</taxon>
        <taxon>Fungi</taxon>
        <taxon>Dikarya</taxon>
        <taxon>Ascomycota</taxon>
        <taxon>Pezizomycotina</taxon>
        <taxon>Eurotiomycetes</taxon>
        <taxon>Chaetothyriomycetidae</taxon>
        <taxon>Chaetothyriales</taxon>
        <taxon>Trichomeriaceae</taxon>
        <taxon>Knufia</taxon>
    </lineage>
</organism>
<keyword evidence="3 5" id="KW-0240">DNA-directed RNA polymerase</keyword>
<evidence type="ECO:0000256" key="3">
    <source>
        <dbReference type="ARBA" id="ARBA00022478"/>
    </source>
</evidence>
<evidence type="ECO:0000259" key="7">
    <source>
        <dbReference type="Pfam" id="PF03876"/>
    </source>
</evidence>
<dbReference type="SUPFAM" id="SSF50249">
    <property type="entry name" value="Nucleic acid-binding proteins"/>
    <property type="match status" value="1"/>
</dbReference>
<evidence type="ECO:0000256" key="4">
    <source>
        <dbReference type="ARBA" id="ARBA00023163"/>
    </source>
</evidence>
<dbReference type="Pfam" id="PF03876">
    <property type="entry name" value="SHS2_Rpb7-N"/>
    <property type="match status" value="1"/>
</dbReference>
<evidence type="ECO:0000256" key="2">
    <source>
        <dbReference type="ARBA" id="ARBA00009307"/>
    </source>
</evidence>
<keyword evidence="9" id="KW-1185">Reference proteome</keyword>
<sequence length="171" mass="19098">MFFLRYLEREISLHPSFLGNNINDFLQRKLYEDMEGSCNGEYYIICIMDIYNVSAGKVRPGTGIAEFTILYRAILWKPFKGEAIDCVVQGVKPQGVFCEAGPLSVFVSRIHLPRDYNYNPDATPVNYSGPEGDVIAKGQCVRVQILGLRSDVNQLFAIGKMSAGWFGVLGS</sequence>
<dbReference type="GO" id="GO:0031369">
    <property type="term" value="F:translation initiation factor binding"/>
    <property type="evidence" value="ECO:0007669"/>
    <property type="project" value="TreeGrafter"/>
</dbReference>
<keyword evidence="4 5" id="KW-0804">Transcription</keyword>
<comment type="function">
    <text evidence="5">DNA-dependent RNA polymerase which catalyzes the transcription of DNA into RNA using the four ribonucleoside triphosphates as substrates.</text>
</comment>
<dbReference type="EMBL" id="JAKLMC020000050">
    <property type="protein sequence ID" value="KAK5948289.1"/>
    <property type="molecule type" value="Genomic_DNA"/>
</dbReference>
<dbReference type="GO" id="GO:0003727">
    <property type="term" value="F:single-stranded RNA binding"/>
    <property type="evidence" value="ECO:0007669"/>
    <property type="project" value="TreeGrafter"/>
</dbReference>
<name>A0AAN8I2A7_9EURO</name>
<dbReference type="PANTHER" id="PTHR12709">
    <property type="entry name" value="DNA-DIRECTED RNA POLYMERASE II, III"/>
    <property type="match status" value="1"/>
</dbReference>
<dbReference type="Proteomes" id="UP001316803">
    <property type="component" value="Unassembled WGS sequence"/>
</dbReference>
<dbReference type="GO" id="GO:0000932">
    <property type="term" value="C:P-body"/>
    <property type="evidence" value="ECO:0007669"/>
    <property type="project" value="TreeGrafter"/>
</dbReference>
<dbReference type="InterPro" id="IPR012340">
    <property type="entry name" value="NA-bd_OB-fold"/>
</dbReference>
<dbReference type="InterPro" id="IPR003029">
    <property type="entry name" value="S1_domain"/>
</dbReference>
<dbReference type="PANTHER" id="PTHR12709:SF4">
    <property type="entry name" value="DNA-DIRECTED RNA POLYMERASE II SUBUNIT RPB7"/>
    <property type="match status" value="1"/>
</dbReference>
<dbReference type="GO" id="GO:0060213">
    <property type="term" value="P:positive regulation of nuclear-transcribed mRNA poly(A) tail shortening"/>
    <property type="evidence" value="ECO:0007669"/>
    <property type="project" value="TreeGrafter"/>
</dbReference>
<dbReference type="GO" id="GO:0005665">
    <property type="term" value="C:RNA polymerase II, core complex"/>
    <property type="evidence" value="ECO:0007669"/>
    <property type="project" value="TreeGrafter"/>
</dbReference>
<dbReference type="SUPFAM" id="SSF88798">
    <property type="entry name" value="N-terminal, heterodimerisation domain of RBP7 (RpoE)"/>
    <property type="match status" value="1"/>
</dbReference>
<feature type="domain" description="S1 motif" evidence="6">
    <location>
        <begin position="77"/>
        <end position="154"/>
    </location>
</feature>
<keyword evidence="5" id="KW-0539">Nucleus</keyword>
<dbReference type="CDD" id="cd04329">
    <property type="entry name" value="RNAP_II_Rpb7_N"/>
    <property type="match status" value="1"/>
</dbReference>
<dbReference type="InterPro" id="IPR036898">
    <property type="entry name" value="RNA_pol_Rpb7-like_N_sf"/>
</dbReference>
<dbReference type="Gene3D" id="2.40.50.140">
    <property type="entry name" value="Nucleic acid-binding proteins"/>
    <property type="match status" value="1"/>
</dbReference>
<reference evidence="8 9" key="1">
    <citation type="submission" date="2022-12" db="EMBL/GenBank/DDBJ databases">
        <title>Genomic features and morphological characterization of a novel Knufia sp. strain isolated from spacecraft assembly facility.</title>
        <authorList>
            <person name="Teixeira M."/>
            <person name="Chander A.M."/>
            <person name="Stajich J.E."/>
            <person name="Venkateswaran K."/>
        </authorList>
    </citation>
    <scope>NUCLEOTIDE SEQUENCE [LARGE SCALE GENOMIC DNA]</scope>
    <source>
        <strain evidence="8 9">FJI-L2-BK-P2</strain>
    </source>
</reference>
<dbReference type="FunFam" id="3.30.1490.120:FF:000001">
    <property type="entry name" value="DNA-directed RNA polymerase II subunit RPB7"/>
    <property type="match status" value="1"/>
</dbReference>
<evidence type="ECO:0000313" key="8">
    <source>
        <dbReference type="EMBL" id="KAK5948289.1"/>
    </source>
</evidence>
<dbReference type="GO" id="GO:0045948">
    <property type="term" value="P:positive regulation of translational initiation"/>
    <property type="evidence" value="ECO:0007669"/>
    <property type="project" value="TreeGrafter"/>
</dbReference>
<dbReference type="Gene3D" id="3.30.1490.120">
    <property type="entry name" value="RNA polymerase Rpb7-like, N-terminal domain"/>
    <property type="match status" value="1"/>
</dbReference>
<dbReference type="AlphaFoldDB" id="A0AAN8I2A7"/>
<evidence type="ECO:0000256" key="5">
    <source>
        <dbReference type="RuleBase" id="RU369086"/>
    </source>
</evidence>
<evidence type="ECO:0000256" key="1">
    <source>
        <dbReference type="ARBA" id="ARBA00004123"/>
    </source>
</evidence>